<dbReference type="PANTHER" id="PTHR43610">
    <property type="entry name" value="BLL6696 PROTEIN"/>
    <property type="match status" value="1"/>
</dbReference>
<evidence type="ECO:0000313" key="3">
    <source>
        <dbReference type="EMBL" id="MFC6236313.1"/>
    </source>
</evidence>
<reference evidence="4" key="1">
    <citation type="journal article" date="2019" name="Int. J. Syst. Evol. Microbiol.">
        <title>The Global Catalogue of Microorganisms (GCM) 10K type strain sequencing project: providing services to taxonomists for standard genome sequencing and annotation.</title>
        <authorList>
            <consortium name="The Broad Institute Genomics Platform"/>
            <consortium name="The Broad Institute Genome Sequencing Center for Infectious Disease"/>
            <person name="Wu L."/>
            <person name="Ma J."/>
        </authorList>
    </citation>
    <scope>NUCLEOTIDE SEQUENCE [LARGE SCALE GENOMIC DNA]</scope>
    <source>
        <strain evidence="4">CGMCC 4.7317</strain>
    </source>
</reference>
<protein>
    <submittedName>
        <fullName evidence="3">GNAT family N-acetyltransferase</fullName>
        <ecNumber evidence="3">2.3.-.-</ecNumber>
    </submittedName>
</protein>
<dbReference type="EC" id="2.3.-.-" evidence="3"/>
<evidence type="ECO:0000256" key="1">
    <source>
        <dbReference type="SAM" id="MobiDB-lite"/>
    </source>
</evidence>
<keyword evidence="4" id="KW-1185">Reference proteome</keyword>
<feature type="compositionally biased region" description="Basic and acidic residues" evidence="1">
    <location>
        <begin position="1"/>
        <end position="18"/>
    </location>
</feature>
<dbReference type="InterPro" id="IPR000182">
    <property type="entry name" value="GNAT_dom"/>
</dbReference>
<proteinExistence type="predicted"/>
<dbReference type="InterPro" id="IPR016181">
    <property type="entry name" value="Acyl_CoA_acyltransferase"/>
</dbReference>
<feature type="domain" description="N-acetyltransferase" evidence="2">
    <location>
        <begin position="37"/>
        <end position="206"/>
    </location>
</feature>
<sequence length="226" mass="25710">MIEERFTPREDPRPDDVHWPVAQWPPPPGIHLRGTWVELTPATTQDAHGLRMALDHDHVWQHLMGGPLPDDSTARHWVTNVLDRGWFPWTVRLRRDVGGRHAGTIVGWSSFLEIAPNDARLEIGNTAYDPAVWGSVVNPECKLLLLSYAFEELHMGRVQLKTDIRNHRSQAAIARLGAAYEGVLRRYQRRADGTVRDTVMFSITAEDWPDVRRSLGDRVDAYDALA</sequence>
<dbReference type="RefSeq" id="WP_386763361.1">
    <property type="nucleotide sequence ID" value="NZ_JBHSTI010000002.1"/>
</dbReference>
<keyword evidence="3" id="KW-0012">Acyltransferase</keyword>
<gene>
    <name evidence="3" type="ORF">ACFQGU_00365</name>
</gene>
<dbReference type="PROSITE" id="PS51186">
    <property type="entry name" value="GNAT"/>
    <property type="match status" value="1"/>
</dbReference>
<dbReference type="GO" id="GO:0016746">
    <property type="term" value="F:acyltransferase activity"/>
    <property type="evidence" value="ECO:0007669"/>
    <property type="project" value="UniProtKB-KW"/>
</dbReference>
<dbReference type="PANTHER" id="PTHR43610:SF1">
    <property type="entry name" value="N-ACETYLTRANSFERASE DOMAIN-CONTAINING PROTEIN"/>
    <property type="match status" value="1"/>
</dbReference>
<accession>A0ABW1SV71</accession>
<dbReference type="Gene3D" id="3.40.630.30">
    <property type="match status" value="1"/>
</dbReference>
<evidence type="ECO:0000313" key="4">
    <source>
        <dbReference type="Proteomes" id="UP001596138"/>
    </source>
</evidence>
<organism evidence="3 4">
    <name type="scientific">Longivirga aurantiaca</name>
    <dbReference type="NCBI Taxonomy" id="1837743"/>
    <lineage>
        <taxon>Bacteria</taxon>
        <taxon>Bacillati</taxon>
        <taxon>Actinomycetota</taxon>
        <taxon>Actinomycetes</taxon>
        <taxon>Sporichthyales</taxon>
        <taxon>Sporichthyaceae</taxon>
        <taxon>Longivirga</taxon>
    </lineage>
</organism>
<evidence type="ECO:0000259" key="2">
    <source>
        <dbReference type="PROSITE" id="PS51186"/>
    </source>
</evidence>
<comment type="caution">
    <text evidence="3">The sequence shown here is derived from an EMBL/GenBank/DDBJ whole genome shotgun (WGS) entry which is preliminary data.</text>
</comment>
<dbReference type="SUPFAM" id="SSF55729">
    <property type="entry name" value="Acyl-CoA N-acyltransferases (Nat)"/>
    <property type="match status" value="1"/>
</dbReference>
<dbReference type="Pfam" id="PF13302">
    <property type="entry name" value="Acetyltransf_3"/>
    <property type="match status" value="1"/>
</dbReference>
<dbReference type="EMBL" id="JBHSTI010000002">
    <property type="protein sequence ID" value="MFC6236313.1"/>
    <property type="molecule type" value="Genomic_DNA"/>
</dbReference>
<name>A0ABW1SV71_9ACTN</name>
<feature type="region of interest" description="Disordered" evidence="1">
    <location>
        <begin position="1"/>
        <end position="20"/>
    </location>
</feature>
<keyword evidence="3" id="KW-0808">Transferase</keyword>
<dbReference type="Proteomes" id="UP001596138">
    <property type="component" value="Unassembled WGS sequence"/>
</dbReference>